<evidence type="ECO:0008006" key="3">
    <source>
        <dbReference type="Google" id="ProtNLM"/>
    </source>
</evidence>
<organism evidence="1 2">
    <name type="scientific">Ketobacter alkanivorans</name>
    <dbReference type="NCBI Taxonomy" id="1917421"/>
    <lineage>
        <taxon>Bacteria</taxon>
        <taxon>Pseudomonadati</taxon>
        <taxon>Pseudomonadota</taxon>
        <taxon>Gammaproteobacteria</taxon>
        <taxon>Pseudomonadales</taxon>
        <taxon>Ketobacteraceae</taxon>
        <taxon>Ketobacter</taxon>
    </lineage>
</organism>
<dbReference type="Proteomes" id="UP000235116">
    <property type="component" value="Chromosome"/>
</dbReference>
<proteinExistence type="predicted"/>
<evidence type="ECO:0000313" key="2">
    <source>
        <dbReference type="Proteomes" id="UP000235116"/>
    </source>
</evidence>
<reference evidence="2" key="1">
    <citation type="submission" date="2017-08" db="EMBL/GenBank/DDBJ databases">
        <title>Direct submision.</title>
        <authorList>
            <person name="Kim S.-J."/>
            <person name="Rhee S.-K."/>
        </authorList>
    </citation>
    <scope>NUCLEOTIDE SEQUENCE [LARGE SCALE GENOMIC DNA]</scope>
    <source>
        <strain evidence="2">GI5</strain>
    </source>
</reference>
<accession>A0A2K9LJF9</accession>
<dbReference type="RefSeq" id="WP_101893866.1">
    <property type="nucleotide sequence ID" value="NZ_CP022684.1"/>
</dbReference>
<protein>
    <recommendedName>
        <fullName evidence="3">STAS/SEC14 domain-containing protein</fullName>
    </recommendedName>
</protein>
<dbReference type="EMBL" id="CP022684">
    <property type="protein sequence ID" value="AUM12499.1"/>
    <property type="molecule type" value="Genomic_DNA"/>
</dbReference>
<dbReference type="KEGG" id="kak:Kalk_08720"/>
<sequence>MNAEDMGQPILVEGWPLVKVCFVGPANEGQVQSWLQQMDDLFLRRTRFGLLTKTDEDSDFSAAGRKAMGLWFKLRREQLSLWCVGVARIAPQADAVERLAGPKMQAAMPCPIYASVDEEQARAWLQDKLTDM</sequence>
<evidence type="ECO:0000313" key="1">
    <source>
        <dbReference type="EMBL" id="AUM12499.1"/>
    </source>
</evidence>
<keyword evidence="2" id="KW-1185">Reference proteome</keyword>
<name>A0A2K9LJF9_9GAMM</name>
<dbReference type="OrthoDB" id="6197190at2"/>
<gene>
    <name evidence="1" type="ORF">Kalk_08720</name>
</gene>
<dbReference type="AlphaFoldDB" id="A0A2K9LJF9"/>